<name>A0A2C9V7E3_MANES</name>
<gene>
    <name evidence="2" type="ORF">MANES_09G023100</name>
</gene>
<accession>A0A2C9V7E3</accession>
<evidence type="ECO:0000313" key="2">
    <source>
        <dbReference type="EMBL" id="OAY40448.1"/>
    </source>
</evidence>
<keyword evidence="1" id="KW-0472">Membrane</keyword>
<protein>
    <submittedName>
        <fullName evidence="2">Uncharacterized protein</fullName>
    </submittedName>
</protein>
<organism evidence="2">
    <name type="scientific">Manihot esculenta</name>
    <name type="common">Cassava</name>
    <name type="synonym">Jatropha manihot</name>
    <dbReference type="NCBI Taxonomy" id="3983"/>
    <lineage>
        <taxon>Eukaryota</taxon>
        <taxon>Viridiplantae</taxon>
        <taxon>Streptophyta</taxon>
        <taxon>Embryophyta</taxon>
        <taxon>Tracheophyta</taxon>
        <taxon>Spermatophyta</taxon>
        <taxon>Magnoliopsida</taxon>
        <taxon>eudicotyledons</taxon>
        <taxon>Gunneridae</taxon>
        <taxon>Pentapetalae</taxon>
        <taxon>rosids</taxon>
        <taxon>fabids</taxon>
        <taxon>Malpighiales</taxon>
        <taxon>Euphorbiaceae</taxon>
        <taxon>Crotonoideae</taxon>
        <taxon>Manihoteae</taxon>
        <taxon>Manihot</taxon>
    </lineage>
</organism>
<dbReference type="AlphaFoldDB" id="A0A2C9V7E3"/>
<keyword evidence="1" id="KW-0812">Transmembrane</keyword>
<reference evidence="2" key="1">
    <citation type="submission" date="2016-02" db="EMBL/GenBank/DDBJ databases">
        <title>WGS assembly of Manihot esculenta.</title>
        <authorList>
            <person name="Bredeson J.V."/>
            <person name="Prochnik S.E."/>
            <person name="Lyons J.B."/>
            <person name="Schmutz J."/>
            <person name="Grimwood J."/>
            <person name="Vrebalov J."/>
            <person name="Bart R.S."/>
            <person name="Amuge T."/>
            <person name="Ferguson M.E."/>
            <person name="Green R."/>
            <person name="Putnam N."/>
            <person name="Stites J."/>
            <person name="Rounsley S."/>
            <person name="Rokhsar D.S."/>
        </authorList>
    </citation>
    <scope>NUCLEOTIDE SEQUENCE [LARGE SCALE GENOMIC DNA]</scope>
    <source>
        <tissue evidence="2">Leaf</tissue>
    </source>
</reference>
<feature type="transmembrane region" description="Helical" evidence="1">
    <location>
        <begin position="6"/>
        <end position="26"/>
    </location>
</feature>
<proteinExistence type="predicted"/>
<sequence length="40" mass="5053">MLHKLSLYYLMLFYLTVTCEKFWLGFQFKQVFKFRLERIA</sequence>
<evidence type="ECO:0000256" key="1">
    <source>
        <dbReference type="SAM" id="Phobius"/>
    </source>
</evidence>
<keyword evidence="1" id="KW-1133">Transmembrane helix</keyword>
<dbReference type="EMBL" id="CM004395">
    <property type="protein sequence ID" value="OAY40448.1"/>
    <property type="molecule type" value="Genomic_DNA"/>
</dbReference>